<proteinExistence type="predicted"/>
<sequence length="180" mass="20818">MKIYLCGSVGSGKSTIARKLASQTGWPAWSLDDITWVHGLVAQKRSEEERIAMVNEICRQQNFIIEGAQLGWIGKTTIFECADLCILLEPSIKKVRWQIDSRFVKQLLHLEHADYQPTWQGLKDMHRWQRQYNQNDRQKVRLLIAQAAKTPIICANFVEVQQAVLRFSEKGGQEHDDKRI</sequence>
<dbReference type="AlphaFoldDB" id="A0A0R1RL28"/>
<dbReference type="STRING" id="1114972.FD35_GL000453"/>
<dbReference type="PATRIC" id="fig|1114972.6.peg.453"/>
<evidence type="ECO:0000313" key="1">
    <source>
        <dbReference type="EMBL" id="KRL57436.1"/>
    </source>
</evidence>
<organism evidence="1 2">
    <name type="scientific">Furfurilactobacillus rossiae DSM 15814</name>
    <dbReference type="NCBI Taxonomy" id="1114972"/>
    <lineage>
        <taxon>Bacteria</taxon>
        <taxon>Bacillati</taxon>
        <taxon>Bacillota</taxon>
        <taxon>Bacilli</taxon>
        <taxon>Lactobacillales</taxon>
        <taxon>Lactobacillaceae</taxon>
        <taxon>Furfurilactobacillus</taxon>
    </lineage>
</organism>
<evidence type="ECO:0000313" key="2">
    <source>
        <dbReference type="Proteomes" id="UP000051999"/>
    </source>
</evidence>
<dbReference type="Proteomes" id="UP000051999">
    <property type="component" value="Unassembled WGS sequence"/>
</dbReference>
<dbReference type="Gene3D" id="3.40.50.300">
    <property type="entry name" value="P-loop containing nucleotide triphosphate hydrolases"/>
    <property type="match status" value="1"/>
</dbReference>
<gene>
    <name evidence="1" type="ORF">FD35_GL000453</name>
</gene>
<dbReference type="RefSeq" id="WP_017261662.1">
    <property type="nucleotide sequence ID" value="NZ_AUAW01000001.1"/>
</dbReference>
<dbReference type="InterPro" id="IPR052922">
    <property type="entry name" value="Cytidylate_Kinase-2"/>
</dbReference>
<dbReference type="PANTHER" id="PTHR37816:SF2">
    <property type="entry name" value="DNA TOPOLOGY MODULATION PROTEIN FLAR-RELATED PROTEIN"/>
    <property type="match status" value="1"/>
</dbReference>
<dbReference type="EMBL" id="AZFF01000001">
    <property type="protein sequence ID" value="KRL57436.1"/>
    <property type="molecule type" value="Genomic_DNA"/>
</dbReference>
<reference evidence="1 2" key="1">
    <citation type="journal article" date="2015" name="Genome Announc.">
        <title>Expanding the biotechnology potential of lactobacilli through comparative genomics of 213 strains and associated genera.</title>
        <authorList>
            <person name="Sun Z."/>
            <person name="Harris H.M."/>
            <person name="McCann A."/>
            <person name="Guo C."/>
            <person name="Argimon S."/>
            <person name="Zhang W."/>
            <person name="Yang X."/>
            <person name="Jeffery I.B."/>
            <person name="Cooney J.C."/>
            <person name="Kagawa T.F."/>
            <person name="Liu W."/>
            <person name="Song Y."/>
            <person name="Salvetti E."/>
            <person name="Wrobel A."/>
            <person name="Rasinkangas P."/>
            <person name="Parkhill J."/>
            <person name="Rea M.C."/>
            <person name="O'Sullivan O."/>
            <person name="Ritari J."/>
            <person name="Douillard F.P."/>
            <person name="Paul Ross R."/>
            <person name="Yang R."/>
            <person name="Briner A.E."/>
            <person name="Felis G.E."/>
            <person name="de Vos W.M."/>
            <person name="Barrangou R."/>
            <person name="Klaenhammer T.R."/>
            <person name="Caufield P.W."/>
            <person name="Cui Y."/>
            <person name="Zhang H."/>
            <person name="O'Toole P.W."/>
        </authorList>
    </citation>
    <scope>NUCLEOTIDE SEQUENCE [LARGE SCALE GENOMIC DNA]</scope>
    <source>
        <strain evidence="1 2">DSM 15814</strain>
    </source>
</reference>
<dbReference type="OrthoDB" id="1201990at2"/>
<accession>A0A0R1RL28</accession>
<dbReference type="InterPro" id="IPR027417">
    <property type="entry name" value="P-loop_NTPase"/>
</dbReference>
<dbReference type="eggNOG" id="COG0563">
    <property type="taxonomic scope" value="Bacteria"/>
</dbReference>
<keyword evidence="2" id="KW-1185">Reference proteome</keyword>
<dbReference type="SUPFAM" id="SSF52540">
    <property type="entry name" value="P-loop containing nucleoside triphosphate hydrolases"/>
    <property type="match status" value="1"/>
</dbReference>
<evidence type="ECO:0008006" key="3">
    <source>
        <dbReference type="Google" id="ProtNLM"/>
    </source>
</evidence>
<comment type="caution">
    <text evidence="1">The sequence shown here is derived from an EMBL/GenBank/DDBJ whole genome shotgun (WGS) entry which is preliminary data.</text>
</comment>
<name>A0A0R1RL28_9LACO</name>
<dbReference type="PANTHER" id="PTHR37816">
    <property type="entry name" value="YALI0E33011P"/>
    <property type="match status" value="1"/>
</dbReference>
<protein>
    <recommendedName>
        <fullName evidence="3">DNA topology modulation protein FlaR</fullName>
    </recommendedName>
</protein>